<evidence type="ECO:0000313" key="9">
    <source>
        <dbReference type="Proteomes" id="UP000631114"/>
    </source>
</evidence>
<evidence type="ECO:0000259" key="7">
    <source>
        <dbReference type="Pfam" id="PF01694"/>
    </source>
</evidence>
<evidence type="ECO:0000256" key="2">
    <source>
        <dbReference type="ARBA" id="ARBA00009045"/>
    </source>
</evidence>
<keyword evidence="6" id="KW-0645">Protease</keyword>
<comment type="similarity">
    <text evidence="2 6">Belongs to the peptidase S54 family.</text>
</comment>
<comment type="caution">
    <text evidence="8">The sequence shown here is derived from an EMBL/GenBank/DDBJ whole genome shotgun (WGS) entry which is preliminary data.</text>
</comment>
<gene>
    <name evidence="8" type="ORF">IFM89_001351</name>
</gene>
<feature type="transmembrane region" description="Helical" evidence="6">
    <location>
        <begin position="56"/>
        <end position="74"/>
    </location>
</feature>
<dbReference type="GO" id="GO:0006508">
    <property type="term" value="P:proteolysis"/>
    <property type="evidence" value="ECO:0007669"/>
    <property type="project" value="UniProtKB-KW"/>
</dbReference>
<dbReference type="InterPro" id="IPR035952">
    <property type="entry name" value="Rhomboid-like_sf"/>
</dbReference>
<keyword evidence="9" id="KW-1185">Reference proteome</keyword>
<dbReference type="GO" id="GO:0004252">
    <property type="term" value="F:serine-type endopeptidase activity"/>
    <property type="evidence" value="ECO:0007669"/>
    <property type="project" value="InterPro"/>
</dbReference>
<evidence type="ECO:0000256" key="1">
    <source>
        <dbReference type="ARBA" id="ARBA00004141"/>
    </source>
</evidence>
<dbReference type="Pfam" id="PF01694">
    <property type="entry name" value="Rhomboid"/>
    <property type="match status" value="1"/>
</dbReference>
<dbReference type="InterPro" id="IPR022764">
    <property type="entry name" value="Peptidase_S54_rhomboid_dom"/>
</dbReference>
<dbReference type="InterPro" id="IPR002610">
    <property type="entry name" value="Peptidase_S54_rhomboid-like"/>
</dbReference>
<proteinExistence type="inferred from homology"/>
<evidence type="ECO:0000256" key="6">
    <source>
        <dbReference type="RuleBase" id="RU362115"/>
    </source>
</evidence>
<dbReference type="SUPFAM" id="SSF144091">
    <property type="entry name" value="Rhomboid-like"/>
    <property type="match status" value="1"/>
</dbReference>
<dbReference type="PANTHER" id="PTHR22936">
    <property type="entry name" value="RHOMBOID-RELATED"/>
    <property type="match status" value="1"/>
</dbReference>
<dbReference type="EC" id="3.4.21.105" evidence="6"/>
<evidence type="ECO:0000256" key="5">
    <source>
        <dbReference type="ARBA" id="ARBA00023136"/>
    </source>
</evidence>
<comment type="function">
    <text evidence="6">Serine protease involved in intramembrane proteolysis.</text>
</comment>
<sequence>MSFYESKKGDSGEQSGIKFSMEVDITREGRIGLVYILSAFVGSLTAALFIKNNPAVTSSGALFGLLGAMLSVLIRNWKVYSDKALLALEFLYSHALVLFV</sequence>
<feature type="transmembrane region" description="Helical" evidence="6">
    <location>
        <begin position="31"/>
        <end position="50"/>
    </location>
</feature>
<keyword evidence="4 6" id="KW-1133">Transmembrane helix</keyword>
<keyword evidence="3 6" id="KW-0812">Transmembrane</keyword>
<comment type="catalytic activity">
    <reaction evidence="6">
        <text>Cleaves type-1 transmembrane domains using a catalytic dyad composed of serine and histidine that are contributed by different transmembrane domains.</text>
        <dbReference type="EC" id="3.4.21.105"/>
    </reaction>
</comment>
<name>A0A835HC49_9MAGN</name>
<dbReference type="Proteomes" id="UP000631114">
    <property type="component" value="Unassembled WGS sequence"/>
</dbReference>
<protein>
    <recommendedName>
        <fullName evidence="6">RHOMBOID-like protein</fullName>
        <ecNumber evidence="6">3.4.21.105</ecNumber>
    </recommendedName>
</protein>
<dbReference type="AlphaFoldDB" id="A0A835HC49"/>
<comment type="subcellular location">
    <subcellularLocation>
        <location evidence="1 6">Membrane</location>
        <topology evidence="1 6">Multi-pass membrane protein</topology>
    </subcellularLocation>
</comment>
<evidence type="ECO:0000313" key="8">
    <source>
        <dbReference type="EMBL" id="KAF9595602.1"/>
    </source>
</evidence>
<dbReference type="EMBL" id="JADFTS010000007">
    <property type="protein sequence ID" value="KAF9595602.1"/>
    <property type="molecule type" value="Genomic_DNA"/>
</dbReference>
<keyword evidence="5 6" id="KW-0472">Membrane</keyword>
<reference evidence="8 9" key="1">
    <citation type="submission" date="2020-10" db="EMBL/GenBank/DDBJ databases">
        <title>The Coptis chinensis genome and diversification of protoberbering-type alkaloids.</title>
        <authorList>
            <person name="Wang B."/>
            <person name="Shu S."/>
            <person name="Song C."/>
            <person name="Liu Y."/>
        </authorList>
    </citation>
    <scope>NUCLEOTIDE SEQUENCE [LARGE SCALE GENOMIC DNA]</scope>
    <source>
        <strain evidence="8">HL-2020</strain>
        <tissue evidence="8">Leaf</tissue>
    </source>
</reference>
<organism evidence="8 9">
    <name type="scientific">Coptis chinensis</name>
    <dbReference type="NCBI Taxonomy" id="261450"/>
    <lineage>
        <taxon>Eukaryota</taxon>
        <taxon>Viridiplantae</taxon>
        <taxon>Streptophyta</taxon>
        <taxon>Embryophyta</taxon>
        <taxon>Tracheophyta</taxon>
        <taxon>Spermatophyta</taxon>
        <taxon>Magnoliopsida</taxon>
        <taxon>Ranunculales</taxon>
        <taxon>Ranunculaceae</taxon>
        <taxon>Coptidoideae</taxon>
        <taxon>Coptis</taxon>
    </lineage>
</organism>
<feature type="domain" description="Peptidase S54 rhomboid" evidence="7">
    <location>
        <begin position="28"/>
        <end position="88"/>
    </location>
</feature>
<accession>A0A835HC49</accession>
<evidence type="ECO:0000256" key="3">
    <source>
        <dbReference type="ARBA" id="ARBA00022692"/>
    </source>
</evidence>
<comment type="caution">
    <text evidence="6">Lacks conserved residue(s) required for the propagation of feature annotation.</text>
</comment>
<dbReference type="Gene3D" id="1.20.1540.10">
    <property type="entry name" value="Rhomboid-like"/>
    <property type="match status" value="1"/>
</dbReference>
<dbReference type="OrthoDB" id="418595at2759"/>
<keyword evidence="6" id="KW-0720">Serine protease</keyword>
<keyword evidence="6" id="KW-0378">Hydrolase</keyword>
<dbReference type="GO" id="GO:0016020">
    <property type="term" value="C:membrane"/>
    <property type="evidence" value="ECO:0007669"/>
    <property type="project" value="UniProtKB-SubCell"/>
</dbReference>
<dbReference type="PANTHER" id="PTHR22936:SF75">
    <property type="entry name" value="RHOMBOID-LIKE PROTEIN 8"/>
    <property type="match status" value="1"/>
</dbReference>
<evidence type="ECO:0000256" key="4">
    <source>
        <dbReference type="ARBA" id="ARBA00022989"/>
    </source>
</evidence>